<evidence type="ECO:0000259" key="3">
    <source>
        <dbReference type="PROSITE" id="PS00745"/>
    </source>
</evidence>
<dbReference type="Pfam" id="PF00472">
    <property type="entry name" value="RF-1"/>
    <property type="match status" value="1"/>
</dbReference>
<comment type="similarity">
    <text evidence="1">Belongs to the prokaryotic/mitochondrial release factor family.</text>
</comment>
<dbReference type="PANTHER" id="PTHR43804">
    <property type="entry name" value="LD18447P"/>
    <property type="match status" value="1"/>
</dbReference>
<dbReference type="InterPro" id="IPR045853">
    <property type="entry name" value="Pep_chain_release_fac_I_sf"/>
</dbReference>
<dbReference type="InterPro" id="IPR017509">
    <property type="entry name" value="PrfH"/>
</dbReference>
<feature type="coiled-coil region" evidence="2">
    <location>
        <begin position="154"/>
        <end position="181"/>
    </location>
</feature>
<reference evidence="4 5" key="1">
    <citation type="submission" date="2018-06" db="EMBL/GenBank/DDBJ databases">
        <authorList>
            <consortium name="Pathogen Informatics"/>
            <person name="Doyle S."/>
        </authorList>
    </citation>
    <scope>NUCLEOTIDE SEQUENCE [LARGE SCALE GENOMIC DNA]</scope>
    <source>
        <strain evidence="4 5">NCTC11179</strain>
    </source>
</reference>
<evidence type="ECO:0000313" key="4">
    <source>
        <dbReference type="EMBL" id="STZ28504.1"/>
    </source>
</evidence>
<gene>
    <name evidence="4" type="primary">prfA_2</name>
    <name evidence="4" type="ORF">NCTC11179_02055</name>
</gene>
<dbReference type="NCBIfam" id="TIGR03072">
    <property type="entry name" value="release_prfH"/>
    <property type="match status" value="1"/>
</dbReference>
<dbReference type="AlphaFoldDB" id="A0A378RNF9"/>
<name>A0A378RNF9_MYROD</name>
<proteinExistence type="inferred from homology"/>
<evidence type="ECO:0000256" key="1">
    <source>
        <dbReference type="ARBA" id="ARBA00010835"/>
    </source>
</evidence>
<accession>A0A378RNF9</accession>
<dbReference type="RefSeq" id="WP_115091434.1">
    <property type="nucleotide sequence ID" value="NZ_CP068107.1"/>
</dbReference>
<evidence type="ECO:0000256" key="2">
    <source>
        <dbReference type="SAM" id="Coils"/>
    </source>
</evidence>
<organism evidence="4 5">
    <name type="scientific">Myroides odoratus</name>
    <name type="common">Flavobacterium odoratum</name>
    <dbReference type="NCBI Taxonomy" id="256"/>
    <lineage>
        <taxon>Bacteria</taxon>
        <taxon>Pseudomonadati</taxon>
        <taxon>Bacteroidota</taxon>
        <taxon>Flavobacteriia</taxon>
        <taxon>Flavobacteriales</taxon>
        <taxon>Flavobacteriaceae</taxon>
        <taxon>Myroides</taxon>
    </lineage>
</organism>
<dbReference type="PROSITE" id="PS00745">
    <property type="entry name" value="RF_PROK_I"/>
    <property type="match status" value="1"/>
</dbReference>
<dbReference type="SUPFAM" id="SSF75620">
    <property type="entry name" value="Release factor"/>
    <property type="match status" value="1"/>
</dbReference>
<keyword evidence="5" id="KW-1185">Reference proteome</keyword>
<keyword evidence="2" id="KW-0175">Coiled coil</keyword>
<dbReference type="Gene3D" id="3.30.160.20">
    <property type="match status" value="1"/>
</dbReference>
<dbReference type="InterPro" id="IPR050057">
    <property type="entry name" value="Prokaryotic/Mito_RF"/>
</dbReference>
<protein>
    <submittedName>
        <fullName evidence="4">Peptide chain release factor 1</fullName>
    </submittedName>
</protein>
<dbReference type="PANTHER" id="PTHR43804:SF9">
    <property type="entry name" value="PEPTIDE CHAIN RELEASE FACTOR HOMOLOG-RELATED"/>
    <property type="match status" value="1"/>
</dbReference>
<feature type="domain" description="Prokaryotic-type class I peptide chain release factors" evidence="3">
    <location>
        <begin position="118"/>
        <end position="134"/>
    </location>
</feature>
<dbReference type="GO" id="GO:0003747">
    <property type="term" value="F:translation release factor activity"/>
    <property type="evidence" value="ECO:0007669"/>
    <property type="project" value="InterPro"/>
</dbReference>
<dbReference type="InterPro" id="IPR000352">
    <property type="entry name" value="Pep_chain_release_fac_I"/>
</dbReference>
<dbReference type="EMBL" id="UGQL01000001">
    <property type="protein sequence ID" value="STZ28504.1"/>
    <property type="molecule type" value="Genomic_DNA"/>
</dbReference>
<evidence type="ECO:0000313" key="5">
    <source>
        <dbReference type="Proteomes" id="UP000255024"/>
    </source>
</evidence>
<sequence>MERIIQITSGRGPAECALAVTKIAAILVKEANQQQLVATYLSSTPAASDSIFVEIKGTDKQGIQAFIESWLGSIQWVCSSPLRPKHKRKNWFIGIFETEPREQAVLWEEKDFAYQAIRSSGAGGQHVNKVSSAVRITHLPTGLQVIAMDSRSQHQNKKLAKERLLLKLEQSKENHAEFVEKQTWMNQLQIARGNPTRLFIGPQFKQKGSN</sequence>
<dbReference type="Proteomes" id="UP000255024">
    <property type="component" value="Unassembled WGS sequence"/>
</dbReference>